<dbReference type="InterPro" id="IPR013766">
    <property type="entry name" value="Thioredoxin_domain"/>
</dbReference>
<accession>A0A4R6RA04</accession>
<dbReference type="EMBL" id="SNXW01000005">
    <property type="protein sequence ID" value="TDP82822.1"/>
    <property type="molecule type" value="Genomic_DNA"/>
</dbReference>
<sequence>MPDTDDLPSSAPAAALPAVPAPVVEPVLDIVCLCAAWCGTCRDYEATFAALQSALPGHRYRWIDIEDEADLAGDIDVETFPTLVLAHRGRVLFAGPVLPRLGDAQRLVEVLEAQLQAVAAAPGRTMPAGPANLPADQAQAYAELAARLAG</sequence>
<protein>
    <submittedName>
        <fullName evidence="2">Thioredoxin</fullName>
    </submittedName>
</protein>
<dbReference type="PROSITE" id="PS51352">
    <property type="entry name" value="THIOREDOXIN_2"/>
    <property type="match status" value="1"/>
</dbReference>
<reference evidence="2 3" key="1">
    <citation type="submission" date="2019-03" db="EMBL/GenBank/DDBJ databases">
        <title>Genomic Encyclopedia of Type Strains, Phase IV (KMG-IV): sequencing the most valuable type-strain genomes for metagenomic binning, comparative biology and taxonomic classification.</title>
        <authorList>
            <person name="Goeker M."/>
        </authorList>
    </citation>
    <scope>NUCLEOTIDE SEQUENCE [LARGE SCALE GENOMIC DNA]</scope>
    <source>
        <strain evidence="2 3">DSM 11901</strain>
    </source>
</reference>
<comment type="caution">
    <text evidence="2">The sequence shown here is derived from an EMBL/GenBank/DDBJ whole genome shotgun (WGS) entry which is preliminary data.</text>
</comment>
<keyword evidence="3" id="KW-1185">Reference proteome</keyword>
<dbReference type="RefSeq" id="WP_133608722.1">
    <property type="nucleotide sequence ID" value="NZ_SNXW01000005.1"/>
</dbReference>
<evidence type="ECO:0000313" key="2">
    <source>
        <dbReference type="EMBL" id="TDP82822.1"/>
    </source>
</evidence>
<evidence type="ECO:0000313" key="3">
    <source>
        <dbReference type="Proteomes" id="UP000294593"/>
    </source>
</evidence>
<dbReference type="Gene3D" id="3.40.30.10">
    <property type="entry name" value="Glutaredoxin"/>
    <property type="match status" value="1"/>
</dbReference>
<evidence type="ECO:0000259" key="1">
    <source>
        <dbReference type="PROSITE" id="PS51352"/>
    </source>
</evidence>
<dbReference type="InterPro" id="IPR036249">
    <property type="entry name" value="Thioredoxin-like_sf"/>
</dbReference>
<proteinExistence type="predicted"/>
<dbReference type="Pfam" id="PF00085">
    <property type="entry name" value="Thioredoxin"/>
    <property type="match status" value="1"/>
</dbReference>
<feature type="domain" description="Thioredoxin" evidence="1">
    <location>
        <begin position="5"/>
        <end position="116"/>
    </location>
</feature>
<dbReference type="Proteomes" id="UP000294593">
    <property type="component" value="Unassembled WGS sequence"/>
</dbReference>
<dbReference type="SUPFAM" id="SSF52833">
    <property type="entry name" value="Thioredoxin-like"/>
    <property type="match status" value="1"/>
</dbReference>
<name>A0A4R6RA04_9BURK</name>
<dbReference type="OrthoDB" id="8521206at2"/>
<dbReference type="CDD" id="cd02947">
    <property type="entry name" value="TRX_family"/>
    <property type="match status" value="1"/>
</dbReference>
<organism evidence="2 3">
    <name type="scientific">Aquabacterium commune</name>
    <dbReference type="NCBI Taxonomy" id="70586"/>
    <lineage>
        <taxon>Bacteria</taxon>
        <taxon>Pseudomonadati</taxon>
        <taxon>Pseudomonadota</taxon>
        <taxon>Betaproteobacteria</taxon>
        <taxon>Burkholderiales</taxon>
        <taxon>Aquabacterium</taxon>
    </lineage>
</organism>
<dbReference type="AlphaFoldDB" id="A0A4R6RA04"/>
<gene>
    <name evidence="2" type="ORF">EV672_1059</name>
</gene>